<comment type="caution">
    <text evidence="1">The sequence shown here is derived from an EMBL/GenBank/DDBJ whole genome shotgun (WGS) entry which is preliminary data.</text>
</comment>
<keyword evidence="2" id="KW-1185">Reference proteome</keyword>
<dbReference type="PANTHER" id="PTHR19288:SF46">
    <property type="entry name" value="HALOACID DEHALOGENASE-LIKE HYDROLASE DOMAIN-CONTAINING PROTEIN 2"/>
    <property type="match status" value="1"/>
</dbReference>
<organism evidence="1 2">
    <name type="scientific">Tetraparma gracilis</name>
    <dbReference type="NCBI Taxonomy" id="2962635"/>
    <lineage>
        <taxon>Eukaryota</taxon>
        <taxon>Sar</taxon>
        <taxon>Stramenopiles</taxon>
        <taxon>Ochrophyta</taxon>
        <taxon>Bolidophyceae</taxon>
        <taxon>Parmales</taxon>
        <taxon>Triparmaceae</taxon>
        <taxon>Tetraparma</taxon>
    </lineage>
</organism>
<gene>
    <name evidence="1" type="ORF">TeGR_g4568</name>
</gene>
<evidence type="ECO:0000313" key="1">
    <source>
        <dbReference type="EMBL" id="GMI42418.1"/>
    </source>
</evidence>
<accession>A0ABQ6N8E3</accession>
<dbReference type="Gene3D" id="3.40.50.1000">
    <property type="entry name" value="HAD superfamily/HAD-like"/>
    <property type="match status" value="2"/>
</dbReference>
<dbReference type="SUPFAM" id="SSF56784">
    <property type="entry name" value="HAD-like"/>
    <property type="match status" value="1"/>
</dbReference>
<dbReference type="PANTHER" id="PTHR19288">
    <property type="entry name" value="4-NITROPHENYLPHOSPHATASE-RELATED"/>
    <property type="match status" value="1"/>
</dbReference>
<evidence type="ECO:0000313" key="2">
    <source>
        <dbReference type="Proteomes" id="UP001165060"/>
    </source>
</evidence>
<dbReference type="EMBL" id="BRYB01001065">
    <property type="protein sequence ID" value="GMI42418.1"/>
    <property type="molecule type" value="Genomic_DNA"/>
</dbReference>
<dbReference type="Pfam" id="PF13344">
    <property type="entry name" value="Hydrolase_6"/>
    <property type="match status" value="1"/>
</dbReference>
<dbReference type="InterPro" id="IPR023214">
    <property type="entry name" value="HAD_sf"/>
</dbReference>
<reference evidence="1 2" key="1">
    <citation type="journal article" date="2023" name="Commun. Biol.">
        <title>Genome analysis of Parmales, the sister group of diatoms, reveals the evolutionary specialization of diatoms from phago-mixotrophs to photoautotrophs.</title>
        <authorList>
            <person name="Ban H."/>
            <person name="Sato S."/>
            <person name="Yoshikawa S."/>
            <person name="Yamada K."/>
            <person name="Nakamura Y."/>
            <person name="Ichinomiya M."/>
            <person name="Sato N."/>
            <person name="Blanc-Mathieu R."/>
            <person name="Endo H."/>
            <person name="Kuwata A."/>
            <person name="Ogata H."/>
        </authorList>
    </citation>
    <scope>NUCLEOTIDE SEQUENCE [LARGE SCALE GENOMIC DNA]</scope>
</reference>
<sequence length="329" mass="35292">MSDPIMTRIQHSHTLLVAQLSKKPTSKTTNAPVPSTILKSTPAEALAVFTDPSITHVLLDCDGVVYCNKFPLYKTNEMITHLQSIGKKVFFVTNSSSKSRQAMAHKVQTLMNLPDITADQMVPSCYAAATYVKSVLPPNKKCYVIGGKGVADELNLLGIECVGGPYSEGDAVGMSEEDIEGLVLDKDVGCVVVGMASDFTYKMLQEACLYLQQDPGCLLVSTNQDEYGSRRTAVNCGKPSTVLFDLLQREHGVTAANAIMVGDRVDTDIKFGHDHGMRSALVLSGCSTPEKVMEVLVGGEDVEGGVTPSVVLPYLGYGMDDTIQPSSAM</sequence>
<dbReference type="InterPro" id="IPR036412">
    <property type="entry name" value="HAD-like_sf"/>
</dbReference>
<protein>
    <recommendedName>
        <fullName evidence="3">4-nitrophenylphosphatase</fullName>
    </recommendedName>
</protein>
<dbReference type="InterPro" id="IPR006357">
    <property type="entry name" value="HAD-SF_hydro_IIA"/>
</dbReference>
<dbReference type="Pfam" id="PF13242">
    <property type="entry name" value="Hydrolase_like"/>
    <property type="match status" value="1"/>
</dbReference>
<evidence type="ECO:0008006" key="3">
    <source>
        <dbReference type="Google" id="ProtNLM"/>
    </source>
</evidence>
<proteinExistence type="predicted"/>
<name>A0ABQ6N8E3_9STRA</name>
<dbReference type="Proteomes" id="UP001165060">
    <property type="component" value="Unassembled WGS sequence"/>
</dbReference>